<dbReference type="Proteomes" id="UP001266357">
    <property type="component" value="Unassembled WGS sequence"/>
</dbReference>
<feature type="transmembrane region" description="Helical" evidence="5">
    <location>
        <begin position="61"/>
        <end position="80"/>
    </location>
</feature>
<dbReference type="PANTHER" id="PTHR43731:SF16">
    <property type="entry name" value="RHOMBOSORTASE"/>
    <property type="match status" value="1"/>
</dbReference>
<accession>A0ABU2ZWF4</accession>
<dbReference type="SUPFAM" id="SSF144091">
    <property type="entry name" value="Rhomboid-like"/>
    <property type="match status" value="1"/>
</dbReference>
<feature type="domain" description="Peptidase S54 rhomboid" evidence="6">
    <location>
        <begin position="48"/>
        <end position="188"/>
    </location>
</feature>
<keyword evidence="4 5" id="KW-0472">Membrane</keyword>
<dbReference type="GO" id="GO:0016787">
    <property type="term" value="F:hydrolase activity"/>
    <property type="evidence" value="ECO:0007669"/>
    <property type="project" value="UniProtKB-KW"/>
</dbReference>
<organism evidence="7 8">
    <name type="scientific">Thalassotalea castellviae</name>
    <dbReference type="NCBI Taxonomy" id="3075612"/>
    <lineage>
        <taxon>Bacteria</taxon>
        <taxon>Pseudomonadati</taxon>
        <taxon>Pseudomonadota</taxon>
        <taxon>Gammaproteobacteria</taxon>
        <taxon>Alteromonadales</taxon>
        <taxon>Colwelliaceae</taxon>
        <taxon>Thalassotalea</taxon>
    </lineage>
</organism>
<evidence type="ECO:0000256" key="3">
    <source>
        <dbReference type="ARBA" id="ARBA00022989"/>
    </source>
</evidence>
<dbReference type="InterPro" id="IPR035952">
    <property type="entry name" value="Rhomboid-like_sf"/>
</dbReference>
<reference evidence="7 8" key="1">
    <citation type="submission" date="2023-09" db="EMBL/GenBank/DDBJ databases">
        <authorList>
            <person name="Rey-Velasco X."/>
        </authorList>
    </citation>
    <scope>NUCLEOTIDE SEQUENCE [LARGE SCALE GENOMIC DNA]</scope>
    <source>
        <strain evidence="7 8">W431</strain>
    </source>
</reference>
<evidence type="ECO:0000256" key="4">
    <source>
        <dbReference type="ARBA" id="ARBA00023136"/>
    </source>
</evidence>
<dbReference type="InterPro" id="IPR023826">
    <property type="entry name" value="Rhom-like_SP_proteobac"/>
</dbReference>
<evidence type="ECO:0000256" key="5">
    <source>
        <dbReference type="SAM" id="Phobius"/>
    </source>
</evidence>
<sequence>MFQLKKFPIQTTHLLAPLLLLIVALCCFVFNSQISETFIYKRSLIADHQYWRLFSGHVFHTNYAHLLLNTLAIILLWALHGQYYSTKQYFKLVFFSSIAISFGIYFFTPEMSEYVGLSGVLHALFVWGALKDIEHNEKTGYLLILGAIIKIIHEQWFGASEEIAQLIHANVAIDAHLWGAISGLSYYLLSYFSKKVEKKPALSD</sequence>
<gene>
    <name evidence="7" type="primary">rrtA</name>
    <name evidence="7" type="ORF">RM573_01485</name>
</gene>
<protein>
    <submittedName>
        <fullName evidence="7">Rhombosortase</fullName>
        <ecNumber evidence="7">3.4.21.-</ecNumber>
    </submittedName>
</protein>
<feature type="transmembrane region" description="Helical" evidence="5">
    <location>
        <begin position="92"/>
        <end position="108"/>
    </location>
</feature>
<keyword evidence="8" id="KW-1185">Reference proteome</keyword>
<dbReference type="InterPro" id="IPR022764">
    <property type="entry name" value="Peptidase_S54_rhomboid_dom"/>
</dbReference>
<evidence type="ECO:0000313" key="7">
    <source>
        <dbReference type="EMBL" id="MDT0602259.1"/>
    </source>
</evidence>
<proteinExistence type="predicted"/>
<comment type="caution">
    <text evidence="7">The sequence shown here is derived from an EMBL/GenBank/DDBJ whole genome shotgun (WGS) entry which is preliminary data.</text>
</comment>
<evidence type="ECO:0000256" key="2">
    <source>
        <dbReference type="ARBA" id="ARBA00022692"/>
    </source>
</evidence>
<evidence type="ECO:0000259" key="6">
    <source>
        <dbReference type="Pfam" id="PF01694"/>
    </source>
</evidence>
<keyword evidence="7" id="KW-0378">Hydrolase</keyword>
<dbReference type="EMBL" id="JAVRIF010000001">
    <property type="protein sequence ID" value="MDT0602259.1"/>
    <property type="molecule type" value="Genomic_DNA"/>
</dbReference>
<dbReference type="Pfam" id="PF01694">
    <property type="entry name" value="Rhomboid"/>
    <property type="match status" value="1"/>
</dbReference>
<keyword evidence="3 5" id="KW-1133">Transmembrane helix</keyword>
<comment type="subcellular location">
    <subcellularLocation>
        <location evidence="1">Membrane</location>
        <topology evidence="1">Multi-pass membrane protein</topology>
    </subcellularLocation>
</comment>
<dbReference type="RefSeq" id="WP_311576155.1">
    <property type="nucleotide sequence ID" value="NZ_JAVRIF010000001.1"/>
</dbReference>
<dbReference type="PANTHER" id="PTHR43731">
    <property type="entry name" value="RHOMBOID PROTEASE"/>
    <property type="match status" value="1"/>
</dbReference>
<dbReference type="NCBIfam" id="TIGR03902">
    <property type="entry name" value="rhom_GG_sort"/>
    <property type="match status" value="1"/>
</dbReference>
<keyword evidence="2 5" id="KW-0812">Transmembrane</keyword>
<evidence type="ECO:0000313" key="8">
    <source>
        <dbReference type="Proteomes" id="UP001266357"/>
    </source>
</evidence>
<dbReference type="EC" id="3.4.21.-" evidence="7"/>
<dbReference type="Gene3D" id="1.20.1540.10">
    <property type="entry name" value="Rhomboid-like"/>
    <property type="match status" value="1"/>
</dbReference>
<evidence type="ECO:0000256" key="1">
    <source>
        <dbReference type="ARBA" id="ARBA00004141"/>
    </source>
</evidence>
<name>A0ABU2ZWF4_9GAMM</name>
<dbReference type="InterPro" id="IPR050925">
    <property type="entry name" value="Rhomboid_protease_S54"/>
</dbReference>